<evidence type="ECO:0000313" key="4">
    <source>
        <dbReference type="EMBL" id="KAJ3657963.1"/>
    </source>
</evidence>
<feature type="region of interest" description="Disordered" evidence="1">
    <location>
        <begin position="233"/>
        <end position="263"/>
    </location>
</feature>
<feature type="transmembrane region" description="Helical" evidence="2">
    <location>
        <begin position="485"/>
        <end position="516"/>
    </location>
</feature>
<sequence length="1079" mass="119613">MGTAMPSVPATQRFLPPVVLQMLQCPQCLKEDELNQKKKVIDRSGTASLPSSSNPHDHTIAFFAKAKMQCLVFVVVISALSTATPVPSGTTTARYSLGGHTHLTYLPQFSESTKFISVNRNTKQPKNESFYAEMVLNILSGPNFRGQNVRKIKKKDQQLLTNFVKSNFEDLNTPNKTVKVDTVTKLEVNRSTIKPKKKATRKPAVPNTIVINVAKPVNVSSFKKPVKVARPTNPPFKIKLSPRPVSTTKYHTTTKKPKPKPTVRRVVTKWSDKPTLNEIKQAWYEQGVPYPTPNPEINSHSPPYSLNEVSSVPPSPEPTQIPAQPDLSNAISTFNLDMAPESTDVKNGLSPCPSVHISSSVLNPQQRQECSDLNLVINSHFHQNTATDRSPVVPETYDAVPVAEDEPVPPPDVQADPGPGAGGQADAAPAAPSGGTGGSGGSGGSGGNGSDGGGLRLPDLKGLFDFLKFLWEKFGHLLNFLRNPYLYIVPMALFFTLGFLTVIGLFPWWIPALILFAGVKNKKKSSNVTFYKHVHKPVHHPDGWFWNHETKTWQNVADFQHHRRVDEEFKNPVTEAIENFSRKYGYGEGSTQSWKWRRRNRSPTQIGETIKQLTNQLMERNASSPDIITLDTRTPPKIKQHAKKKTKVPETFENSHAGVAIPVDEDEALLEATTKKLNFYKVEKPTTNSGLSTWILLSGQTTPKPSRKPVIKLNDRQNVTLMVDNNKVVKPIFKKRVTTTSTTTTPPPTTTKLTKVKASVLNGAKKVSPSTTTTATTEITTIVVSSTAASNSSTLPVEAKDGETELSTDIKKTKRPSNNKRKKNKNRRRRPSEKSDNSTKIDKPKPKEKPIGTQLYNYLSREVMPTVGVGLVGLMVTAGLASYFLYPFGAARRSYDIDRRDKDTNYYYNDEYSGGIAEEEAIGKVIAGMPSNSLYGNNFKTPTSRHSFNNRKVIEQSTVYTVSGEEATPAAVPEHGPRNLHVRRRRALPENIDEGENEIDGTVSTSDATTLQPMTTTDTSTTTWAPDKVKSFLDIVKELFHLKVHLGLQLLQNATQAVSTYLSHFQRRIDHHYQNYTLH</sequence>
<feature type="compositionally biased region" description="Basic and acidic residues" evidence="1">
    <location>
        <begin position="832"/>
        <end position="850"/>
    </location>
</feature>
<keyword evidence="2" id="KW-1133">Transmembrane helix</keyword>
<feature type="compositionally biased region" description="Low complexity" evidence="1">
    <location>
        <begin position="413"/>
        <end position="433"/>
    </location>
</feature>
<keyword evidence="2" id="KW-0812">Transmembrane</keyword>
<feature type="compositionally biased region" description="Polar residues" evidence="1">
    <location>
        <begin position="295"/>
        <end position="304"/>
    </location>
</feature>
<dbReference type="AlphaFoldDB" id="A0AA38ILH5"/>
<keyword evidence="2" id="KW-0472">Membrane</keyword>
<feature type="region of interest" description="Disordered" evidence="1">
    <location>
        <begin position="996"/>
        <end position="1022"/>
    </location>
</feature>
<dbReference type="Proteomes" id="UP001168821">
    <property type="component" value="Unassembled WGS sequence"/>
</dbReference>
<feature type="transmembrane region" description="Helical" evidence="2">
    <location>
        <begin position="863"/>
        <end position="886"/>
    </location>
</feature>
<protein>
    <submittedName>
        <fullName evidence="3">Uncharacterized protein</fullName>
    </submittedName>
</protein>
<name>A0AA38ILH5_9CUCU</name>
<evidence type="ECO:0000313" key="5">
    <source>
        <dbReference type="Proteomes" id="UP001168821"/>
    </source>
</evidence>
<comment type="caution">
    <text evidence="3">The sequence shown here is derived from an EMBL/GenBank/DDBJ whole genome shotgun (WGS) entry which is preliminary data.</text>
</comment>
<organism evidence="3 5">
    <name type="scientific">Zophobas morio</name>
    <dbReference type="NCBI Taxonomy" id="2755281"/>
    <lineage>
        <taxon>Eukaryota</taxon>
        <taxon>Metazoa</taxon>
        <taxon>Ecdysozoa</taxon>
        <taxon>Arthropoda</taxon>
        <taxon>Hexapoda</taxon>
        <taxon>Insecta</taxon>
        <taxon>Pterygota</taxon>
        <taxon>Neoptera</taxon>
        <taxon>Endopterygota</taxon>
        <taxon>Coleoptera</taxon>
        <taxon>Polyphaga</taxon>
        <taxon>Cucujiformia</taxon>
        <taxon>Tenebrionidae</taxon>
        <taxon>Zophobas</taxon>
    </lineage>
</organism>
<dbReference type="EMBL" id="JALNTZ010000003">
    <property type="protein sequence ID" value="KAJ3657963.1"/>
    <property type="molecule type" value="Genomic_DNA"/>
</dbReference>
<feature type="compositionally biased region" description="Basic residues" evidence="1">
    <location>
        <begin position="812"/>
        <end position="831"/>
    </location>
</feature>
<feature type="compositionally biased region" description="Low complexity" evidence="1">
    <location>
        <begin position="1009"/>
        <end position="1022"/>
    </location>
</feature>
<feature type="compositionally biased region" description="Gly residues" evidence="1">
    <location>
        <begin position="434"/>
        <end position="450"/>
    </location>
</feature>
<gene>
    <name evidence="3" type="ORF">Zmor_009279</name>
    <name evidence="4" type="ORF">Zmor_009737</name>
</gene>
<feature type="compositionally biased region" description="Basic and acidic residues" evidence="1">
    <location>
        <begin position="798"/>
        <end position="811"/>
    </location>
</feature>
<evidence type="ECO:0000256" key="1">
    <source>
        <dbReference type="SAM" id="MobiDB-lite"/>
    </source>
</evidence>
<proteinExistence type="predicted"/>
<evidence type="ECO:0000256" key="2">
    <source>
        <dbReference type="SAM" id="Phobius"/>
    </source>
</evidence>
<feature type="region of interest" description="Disordered" evidence="1">
    <location>
        <begin position="290"/>
        <end position="320"/>
    </location>
</feature>
<keyword evidence="5" id="KW-1185">Reference proteome</keyword>
<feature type="compositionally biased region" description="Basic residues" evidence="1">
    <location>
        <begin position="252"/>
        <end position="263"/>
    </location>
</feature>
<feature type="region of interest" description="Disordered" evidence="1">
    <location>
        <begin position="402"/>
        <end position="450"/>
    </location>
</feature>
<dbReference type="EMBL" id="JALNTZ010000003">
    <property type="protein sequence ID" value="KAJ3657481.1"/>
    <property type="molecule type" value="Genomic_DNA"/>
</dbReference>
<reference evidence="3" key="1">
    <citation type="journal article" date="2023" name="G3 (Bethesda)">
        <title>Whole genome assemblies of Zophobas morio and Tenebrio molitor.</title>
        <authorList>
            <person name="Kaur S."/>
            <person name="Stinson S.A."/>
            <person name="diCenzo G.C."/>
        </authorList>
    </citation>
    <scope>NUCLEOTIDE SEQUENCE</scope>
    <source>
        <strain evidence="3">QUZm001</strain>
    </source>
</reference>
<accession>A0AA38ILH5</accession>
<feature type="region of interest" description="Disordered" evidence="1">
    <location>
        <begin position="786"/>
        <end position="851"/>
    </location>
</feature>
<evidence type="ECO:0000313" key="3">
    <source>
        <dbReference type="EMBL" id="KAJ3657481.1"/>
    </source>
</evidence>